<proteinExistence type="predicted"/>
<dbReference type="Pfam" id="PF09500">
    <property type="entry name" value="YiiD_C"/>
    <property type="match status" value="1"/>
</dbReference>
<dbReference type="SUPFAM" id="SSF54637">
    <property type="entry name" value="Thioesterase/thiol ester dehydrase-isomerase"/>
    <property type="match status" value="1"/>
</dbReference>
<name>A0ABV5ZEH3_9GAMM</name>
<dbReference type="Proteomes" id="UP001589628">
    <property type="component" value="Unassembled WGS sequence"/>
</dbReference>
<accession>A0ABV5ZEH3</accession>
<feature type="domain" description="Thioesterase putative" evidence="1">
    <location>
        <begin position="6"/>
        <end position="147"/>
    </location>
</feature>
<keyword evidence="3" id="KW-1185">Reference proteome</keyword>
<protein>
    <submittedName>
        <fullName evidence="2">YiiD C-terminal domain-containing protein</fullName>
    </submittedName>
</protein>
<evidence type="ECO:0000259" key="1">
    <source>
        <dbReference type="Pfam" id="PF09500"/>
    </source>
</evidence>
<dbReference type="InterPro" id="IPR029069">
    <property type="entry name" value="HotDog_dom_sf"/>
</dbReference>
<evidence type="ECO:0000313" key="2">
    <source>
        <dbReference type="EMBL" id="MFB9887662.1"/>
    </source>
</evidence>
<organism evidence="2 3">
    <name type="scientific">Balneatrix alpica</name>
    <dbReference type="NCBI Taxonomy" id="75684"/>
    <lineage>
        <taxon>Bacteria</taxon>
        <taxon>Pseudomonadati</taxon>
        <taxon>Pseudomonadota</taxon>
        <taxon>Gammaproteobacteria</taxon>
        <taxon>Oceanospirillales</taxon>
        <taxon>Balneatrichaceae</taxon>
        <taxon>Balneatrix</taxon>
    </lineage>
</organism>
<reference evidence="2 3" key="1">
    <citation type="submission" date="2024-09" db="EMBL/GenBank/DDBJ databases">
        <authorList>
            <person name="Sun Q."/>
            <person name="Mori K."/>
        </authorList>
    </citation>
    <scope>NUCLEOTIDE SEQUENCE [LARGE SCALE GENOMIC DNA]</scope>
    <source>
        <strain evidence="2 3">ATCC 51285</strain>
    </source>
</reference>
<dbReference type="EMBL" id="JBHLZN010000005">
    <property type="protein sequence ID" value="MFB9887662.1"/>
    <property type="molecule type" value="Genomic_DNA"/>
</dbReference>
<gene>
    <name evidence="2" type="ORF">ACFFLH_14675</name>
</gene>
<evidence type="ECO:0000313" key="3">
    <source>
        <dbReference type="Proteomes" id="UP001589628"/>
    </source>
</evidence>
<sequence>MTPAARIRRKLLENIPLVQHMGVQRIDLTERGFEIAASLAPNVNDKGTGFGGSLAAFATLAGWGMTSVLAEELEVDVFDVVVSESELKYLAPVAADFMALCPWPESELTARFKERLQQKGRARLQLEVWIRSEGQEALQLKGSYVAFKRST</sequence>
<dbReference type="RefSeq" id="WP_027312814.1">
    <property type="nucleotide sequence ID" value="NZ_JAUESS010000008.1"/>
</dbReference>
<dbReference type="Gene3D" id="3.10.129.10">
    <property type="entry name" value="Hotdog Thioesterase"/>
    <property type="match status" value="1"/>
</dbReference>
<dbReference type="NCBIfam" id="TIGR02447">
    <property type="entry name" value="yiiD_Cterm"/>
    <property type="match status" value="1"/>
</dbReference>
<dbReference type="InterPro" id="IPR012660">
    <property type="entry name" value="YiiD_C"/>
</dbReference>
<comment type="caution">
    <text evidence="2">The sequence shown here is derived from an EMBL/GenBank/DDBJ whole genome shotgun (WGS) entry which is preliminary data.</text>
</comment>